<dbReference type="EC" id="2.7.1.-" evidence="8"/>
<dbReference type="SUPFAM" id="SSF53067">
    <property type="entry name" value="Actin-like ATPase domain"/>
    <property type="match status" value="2"/>
</dbReference>
<dbReference type="PANTHER" id="PTHR19443:SF30">
    <property type="entry name" value="GLUCOKINASE-1-RELATED"/>
    <property type="match status" value="1"/>
</dbReference>
<evidence type="ECO:0000256" key="3">
    <source>
        <dbReference type="ARBA" id="ARBA00022679"/>
    </source>
</evidence>
<dbReference type="GO" id="GO:0005739">
    <property type="term" value="C:mitochondrion"/>
    <property type="evidence" value="ECO:0007669"/>
    <property type="project" value="TreeGrafter"/>
</dbReference>
<dbReference type="PRINTS" id="PR00475">
    <property type="entry name" value="HEXOKINASE"/>
</dbReference>
<evidence type="ECO:0000256" key="8">
    <source>
        <dbReference type="RuleBase" id="RU362007"/>
    </source>
</evidence>
<dbReference type="GO" id="GO:0005829">
    <property type="term" value="C:cytosol"/>
    <property type="evidence" value="ECO:0007669"/>
    <property type="project" value="TreeGrafter"/>
</dbReference>
<feature type="domain" description="Hexokinase N-terminal" evidence="9">
    <location>
        <begin position="9"/>
        <end position="207"/>
    </location>
</feature>
<name>A0AAX4H6S2_9ASCO</name>
<dbReference type="FunFam" id="3.30.420.40:FF:000034">
    <property type="entry name" value="Phosphotransferase"/>
    <property type="match status" value="1"/>
</dbReference>
<dbReference type="GeneID" id="88172565"/>
<evidence type="ECO:0000259" key="9">
    <source>
        <dbReference type="Pfam" id="PF00349"/>
    </source>
</evidence>
<keyword evidence="3 8" id="KW-0808">Transferase</keyword>
<evidence type="ECO:0000256" key="1">
    <source>
        <dbReference type="ARBA" id="ARBA00004888"/>
    </source>
</evidence>
<dbReference type="InterPro" id="IPR022673">
    <property type="entry name" value="Hexokinase_C"/>
</dbReference>
<dbReference type="AlphaFoldDB" id="A0AAX4H6S2"/>
<dbReference type="Gene3D" id="3.30.420.40">
    <property type="match status" value="1"/>
</dbReference>
<dbReference type="InterPro" id="IPR001312">
    <property type="entry name" value="Hexokinase"/>
</dbReference>
<keyword evidence="12" id="KW-1185">Reference proteome</keyword>
<dbReference type="Pfam" id="PF00349">
    <property type="entry name" value="Hexokinase_1"/>
    <property type="match status" value="1"/>
</dbReference>
<feature type="domain" description="Hexokinase C-terminal" evidence="10">
    <location>
        <begin position="220"/>
        <end position="470"/>
    </location>
</feature>
<evidence type="ECO:0000313" key="11">
    <source>
        <dbReference type="EMBL" id="WPK24233.1"/>
    </source>
</evidence>
<proteinExistence type="inferred from homology"/>
<evidence type="ECO:0000256" key="2">
    <source>
        <dbReference type="ARBA" id="ARBA00009225"/>
    </source>
</evidence>
<dbReference type="PANTHER" id="PTHR19443">
    <property type="entry name" value="HEXOKINASE"/>
    <property type="match status" value="1"/>
</dbReference>
<dbReference type="InterPro" id="IPR043129">
    <property type="entry name" value="ATPase_NBD"/>
</dbReference>
<dbReference type="Pfam" id="PF03727">
    <property type="entry name" value="Hexokinase_2"/>
    <property type="match status" value="1"/>
</dbReference>
<dbReference type="RefSeq" id="XP_062876616.1">
    <property type="nucleotide sequence ID" value="XM_063020546.1"/>
</dbReference>
<reference evidence="11 12" key="1">
    <citation type="submission" date="2023-10" db="EMBL/GenBank/DDBJ databases">
        <title>Draft Genome Sequence of Candida saopaulonensis from a very Premature Infant with Sepsis.</title>
        <authorList>
            <person name="Ning Y."/>
            <person name="Dai R."/>
            <person name="Xiao M."/>
            <person name="Xu Y."/>
            <person name="Yan Q."/>
            <person name="Zhang L."/>
        </authorList>
    </citation>
    <scope>NUCLEOTIDE SEQUENCE [LARGE SCALE GENOMIC DNA]</scope>
    <source>
        <strain evidence="11 12">19XY460</strain>
    </source>
</reference>
<evidence type="ECO:0000256" key="5">
    <source>
        <dbReference type="ARBA" id="ARBA00022777"/>
    </source>
</evidence>
<dbReference type="Proteomes" id="UP001338582">
    <property type="component" value="Chromosome 2"/>
</dbReference>
<dbReference type="InterPro" id="IPR022672">
    <property type="entry name" value="Hexokinase_N"/>
</dbReference>
<keyword evidence="4 8" id="KW-0547">Nucleotide-binding</keyword>
<evidence type="ECO:0000313" key="12">
    <source>
        <dbReference type="Proteomes" id="UP001338582"/>
    </source>
</evidence>
<dbReference type="GO" id="GO:0004340">
    <property type="term" value="F:glucokinase activity"/>
    <property type="evidence" value="ECO:0007669"/>
    <property type="project" value="TreeGrafter"/>
</dbReference>
<accession>A0AAX4H6S2</accession>
<dbReference type="GO" id="GO:0005524">
    <property type="term" value="F:ATP binding"/>
    <property type="evidence" value="ECO:0007669"/>
    <property type="project" value="UniProtKB-UniRule"/>
</dbReference>
<evidence type="ECO:0000256" key="6">
    <source>
        <dbReference type="ARBA" id="ARBA00022840"/>
    </source>
</evidence>
<dbReference type="Gene3D" id="3.40.367.20">
    <property type="match status" value="1"/>
</dbReference>
<dbReference type="GO" id="GO:0001678">
    <property type="term" value="P:intracellular glucose homeostasis"/>
    <property type="evidence" value="ECO:0007669"/>
    <property type="project" value="InterPro"/>
</dbReference>
<keyword evidence="5 8" id="KW-0418">Kinase</keyword>
<comment type="pathway">
    <text evidence="1">Carbohydrate degradation; glycolysis; D-glyceraldehyde 3-phosphate and glycerone phosphate from D-glucose: step 1/4.</text>
</comment>
<dbReference type="PROSITE" id="PS51748">
    <property type="entry name" value="HEXOKINASE_2"/>
    <property type="match status" value="1"/>
</dbReference>
<sequence>MNSELTSALEEIANAFAVDKAFLAKATNHFLVSMDVGLANEVSTRGYMPMIPTYVTSIPTGKEHGLYLAADLGGTNFRVCSINLRGDNTFDLKQSKFPVPVELMKGNTSDALFSFVASKIEIFLNDHHDDLDESVTLKMGLTFSFPVEQTAIDRGKLIRWTKGFDLPDCVGRDVVDIFQRHLDALKLPVAVIALANDTVGTLLSRSYSNDSSKTNSNTVIGAIFGTGTNGAYLETIENIPKIEHKFLPKNTTGMVINTEWGSFDNTLEVLHATKWDAAVDKETSNKGYHLFEKRISGMFLGELLRVILMDFFNRGLVFQDLYKSRDNTLPHRLTEPFLLSSKILSYLEIDDSTELKMSELLMENELRLPTTYEERQAIQRLTRIISSRAASLSAIPIAAIVTRVKDQYADDDKDFEVGCDGSLIEFYPGFKQKVLDAFEVINPLQGTNKKLHLRIAKDGSGVGAALCACMV</sequence>
<dbReference type="GO" id="GO:0006006">
    <property type="term" value="P:glucose metabolic process"/>
    <property type="evidence" value="ECO:0007669"/>
    <property type="project" value="TreeGrafter"/>
</dbReference>
<organism evidence="11 12">
    <name type="scientific">Australozyma saopauloensis</name>
    <dbReference type="NCBI Taxonomy" id="291208"/>
    <lineage>
        <taxon>Eukaryota</taxon>
        <taxon>Fungi</taxon>
        <taxon>Dikarya</taxon>
        <taxon>Ascomycota</taxon>
        <taxon>Saccharomycotina</taxon>
        <taxon>Pichiomycetes</taxon>
        <taxon>Metschnikowiaceae</taxon>
        <taxon>Australozyma</taxon>
    </lineage>
</organism>
<keyword evidence="6 8" id="KW-0067">ATP-binding</keyword>
<dbReference type="GO" id="GO:0005536">
    <property type="term" value="F:D-glucose binding"/>
    <property type="evidence" value="ECO:0007669"/>
    <property type="project" value="InterPro"/>
</dbReference>
<dbReference type="GO" id="GO:0008865">
    <property type="term" value="F:fructokinase activity"/>
    <property type="evidence" value="ECO:0007669"/>
    <property type="project" value="TreeGrafter"/>
</dbReference>
<comment type="similarity">
    <text evidence="2 8">Belongs to the hexokinase family.</text>
</comment>
<protein>
    <recommendedName>
        <fullName evidence="8">Phosphotransferase</fullName>
        <ecNumber evidence="8">2.7.1.-</ecNumber>
    </recommendedName>
</protein>
<evidence type="ECO:0000256" key="4">
    <source>
        <dbReference type="ARBA" id="ARBA00022741"/>
    </source>
</evidence>
<gene>
    <name evidence="11" type="ORF">PUMCH_001500</name>
</gene>
<dbReference type="KEGG" id="asau:88172565"/>
<dbReference type="EMBL" id="CP138895">
    <property type="protein sequence ID" value="WPK24233.1"/>
    <property type="molecule type" value="Genomic_DNA"/>
</dbReference>
<evidence type="ECO:0000259" key="10">
    <source>
        <dbReference type="Pfam" id="PF03727"/>
    </source>
</evidence>
<evidence type="ECO:0000256" key="7">
    <source>
        <dbReference type="ARBA" id="ARBA00023152"/>
    </source>
</evidence>
<keyword evidence="7 8" id="KW-0324">Glycolysis</keyword>
<dbReference type="GO" id="GO:0006096">
    <property type="term" value="P:glycolytic process"/>
    <property type="evidence" value="ECO:0007669"/>
    <property type="project" value="UniProtKB-KW"/>
</dbReference>